<gene>
    <name evidence="2" type="ORF">EKG83_41280</name>
</gene>
<evidence type="ECO:0000313" key="3">
    <source>
        <dbReference type="Proteomes" id="UP000325787"/>
    </source>
</evidence>
<reference evidence="3" key="1">
    <citation type="journal article" date="2021" name="Curr. Microbiol.">
        <title>Complete genome of nocamycin-producing strain Saccharothrix syringae NRRL B-16468 reveals the biosynthetic potential for secondary metabolites.</title>
        <authorList>
            <person name="Mo X."/>
            <person name="Yang S."/>
        </authorList>
    </citation>
    <scope>NUCLEOTIDE SEQUENCE [LARGE SCALE GENOMIC DNA]</scope>
    <source>
        <strain evidence="3">ATCC 51364 / DSM 43886 / JCM 6844 / KCTC 9398 / NBRC 14523 / NRRL B-16468 / INA 2240</strain>
    </source>
</reference>
<dbReference type="OrthoDB" id="4548523at2"/>
<evidence type="ECO:0000259" key="1">
    <source>
        <dbReference type="PROSITE" id="PS51819"/>
    </source>
</evidence>
<keyword evidence="3" id="KW-1185">Reference proteome</keyword>
<dbReference type="EMBL" id="CP034550">
    <property type="protein sequence ID" value="QFZ23018.1"/>
    <property type="molecule type" value="Genomic_DNA"/>
</dbReference>
<feature type="domain" description="VOC" evidence="1">
    <location>
        <begin position="4"/>
        <end position="123"/>
    </location>
</feature>
<accession>A0A5Q0H9U6</accession>
<dbReference type="Proteomes" id="UP000325787">
    <property type="component" value="Chromosome"/>
</dbReference>
<dbReference type="AlphaFoldDB" id="A0A5Q0H9U6"/>
<protein>
    <submittedName>
        <fullName evidence="2">VOC family protein</fullName>
    </submittedName>
</protein>
<dbReference type="Gene3D" id="3.10.180.10">
    <property type="entry name" value="2,3-Dihydroxybiphenyl 1,2-Dioxygenase, domain 1"/>
    <property type="match status" value="1"/>
</dbReference>
<dbReference type="Pfam" id="PF00903">
    <property type="entry name" value="Glyoxalase"/>
    <property type="match status" value="1"/>
</dbReference>
<name>A0A5Q0H9U6_SACSY</name>
<dbReference type="InterPro" id="IPR029068">
    <property type="entry name" value="Glyas_Bleomycin-R_OHBP_Dase"/>
</dbReference>
<evidence type="ECO:0000313" key="2">
    <source>
        <dbReference type="EMBL" id="QFZ23018.1"/>
    </source>
</evidence>
<dbReference type="SUPFAM" id="SSF54593">
    <property type="entry name" value="Glyoxalase/Bleomycin resistance protein/Dihydroxybiphenyl dioxygenase"/>
    <property type="match status" value="1"/>
</dbReference>
<dbReference type="InterPro" id="IPR037523">
    <property type="entry name" value="VOC_core"/>
</dbReference>
<sequence>MLRGMTTITYYADDVAAARDWYAEVLGIEAYFVRPEEGTPAYVEFRVGDFLHELGILDAAYATGDRTGGGPITYWAVDDLGASLERLLALGATPHRELVEHGPGYVTASVLDPFGNVLGLMYNEHYLRIAEAKA</sequence>
<dbReference type="KEGG" id="ssyi:EKG83_41280"/>
<organism evidence="2 3">
    <name type="scientific">Saccharothrix syringae</name>
    <name type="common">Nocardiopsis syringae</name>
    <dbReference type="NCBI Taxonomy" id="103733"/>
    <lineage>
        <taxon>Bacteria</taxon>
        <taxon>Bacillati</taxon>
        <taxon>Actinomycetota</taxon>
        <taxon>Actinomycetes</taxon>
        <taxon>Pseudonocardiales</taxon>
        <taxon>Pseudonocardiaceae</taxon>
        <taxon>Saccharothrix</taxon>
    </lineage>
</organism>
<proteinExistence type="predicted"/>
<dbReference type="InterPro" id="IPR004360">
    <property type="entry name" value="Glyas_Fos-R_dOase_dom"/>
</dbReference>
<dbReference type="PROSITE" id="PS51819">
    <property type="entry name" value="VOC"/>
    <property type="match status" value="1"/>
</dbReference>